<dbReference type="AlphaFoldDB" id="A0A2K2DB23"/>
<protein>
    <recommendedName>
        <fullName evidence="4">Reverse transcriptase zinc-binding domain-containing protein</fullName>
    </recommendedName>
</protein>
<accession>A0A2K2DB23</accession>
<reference evidence="1" key="2">
    <citation type="submission" date="2017-06" db="EMBL/GenBank/DDBJ databases">
        <title>WGS assembly of Brachypodium distachyon.</title>
        <authorList>
            <consortium name="The International Brachypodium Initiative"/>
            <person name="Lucas S."/>
            <person name="Harmon-Smith M."/>
            <person name="Lail K."/>
            <person name="Tice H."/>
            <person name="Grimwood J."/>
            <person name="Bruce D."/>
            <person name="Barry K."/>
            <person name="Shu S."/>
            <person name="Lindquist E."/>
            <person name="Wang M."/>
            <person name="Pitluck S."/>
            <person name="Vogel J.P."/>
            <person name="Garvin D.F."/>
            <person name="Mockler T.C."/>
            <person name="Schmutz J."/>
            <person name="Rokhsar D."/>
            <person name="Bevan M.W."/>
        </authorList>
    </citation>
    <scope>NUCLEOTIDE SEQUENCE</scope>
    <source>
        <strain evidence="1">Bd21</strain>
    </source>
</reference>
<reference evidence="2" key="3">
    <citation type="submission" date="2018-08" db="UniProtKB">
        <authorList>
            <consortium name="EnsemblPlants"/>
        </authorList>
    </citation>
    <scope>IDENTIFICATION</scope>
    <source>
        <strain evidence="2">cv. Bd21</strain>
    </source>
</reference>
<dbReference type="EMBL" id="CM000881">
    <property type="protein sequence ID" value="PNT71484.1"/>
    <property type="molecule type" value="Genomic_DNA"/>
</dbReference>
<evidence type="ECO:0000313" key="2">
    <source>
        <dbReference type="EnsemblPlants" id="PNT71484"/>
    </source>
</evidence>
<dbReference type="Gramene" id="PNT71484">
    <property type="protein sequence ID" value="PNT71484"/>
    <property type="gene ID" value="BRADI_2g28107v3"/>
</dbReference>
<gene>
    <name evidence="1" type="ORF">BRADI_2g28107v3</name>
</gene>
<reference evidence="1 2" key="1">
    <citation type="journal article" date="2010" name="Nature">
        <title>Genome sequencing and analysis of the model grass Brachypodium distachyon.</title>
        <authorList>
            <consortium name="International Brachypodium Initiative"/>
        </authorList>
    </citation>
    <scope>NUCLEOTIDE SEQUENCE [LARGE SCALE GENOMIC DNA]</scope>
    <source>
        <strain evidence="1 2">Bd21</strain>
    </source>
</reference>
<evidence type="ECO:0000313" key="3">
    <source>
        <dbReference type="Proteomes" id="UP000008810"/>
    </source>
</evidence>
<organism evidence="1">
    <name type="scientific">Brachypodium distachyon</name>
    <name type="common">Purple false brome</name>
    <name type="synonym">Trachynia distachya</name>
    <dbReference type="NCBI Taxonomy" id="15368"/>
    <lineage>
        <taxon>Eukaryota</taxon>
        <taxon>Viridiplantae</taxon>
        <taxon>Streptophyta</taxon>
        <taxon>Embryophyta</taxon>
        <taxon>Tracheophyta</taxon>
        <taxon>Spermatophyta</taxon>
        <taxon>Magnoliopsida</taxon>
        <taxon>Liliopsida</taxon>
        <taxon>Poales</taxon>
        <taxon>Poaceae</taxon>
        <taxon>BOP clade</taxon>
        <taxon>Pooideae</taxon>
        <taxon>Stipodae</taxon>
        <taxon>Brachypodieae</taxon>
        <taxon>Brachypodium</taxon>
    </lineage>
</organism>
<name>A0A2K2DB23_BRADI</name>
<proteinExistence type="predicted"/>
<keyword evidence="3" id="KW-1185">Reference proteome</keyword>
<evidence type="ECO:0008006" key="4">
    <source>
        <dbReference type="Google" id="ProtNLM"/>
    </source>
</evidence>
<dbReference type="EnsemblPlants" id="PNT71484">
    <property type="protein sequence ID" value="PNT71484"/>
    <property type="gene ID" value="BRADI_2g28107v3"/>
</dbReference>
<dbReference type="Proteomes" id="UP000008810">
    <property type="component" value="Chromosome 2"/>
</dbReference>
<evidence type="ECO:0000313" key="1">
    <source>
        <dbReference type="EMBL" id="PNT71484.1"/>
    </source>
</evidence>
<dbReference type="InParanoid" id="A0A2K2DB23"/>
<sequence>MDRRHCNRSNISTCRLCSVGMLEDCNHLFFSSPFSARCWNKIGIQWKLTVDLKDIIIHARNSFRGPAFMLIFTCATWHIWKQRNDLVFDREPYSFRRWFICFRQELVYHYPKLKENIRLAISDWLNLIDNSLSYSFFQKKTLMKAWTSSQLIC</sequence>
<dbReference type="OrthoDB" id="645324at2759"/>
<dbReference type="FunCoup" id="A0A2K2DB23">
    <property type="interactions" value="237"/>
</dbReference>